<organism evidence="2 3">
    <name type="scientific">Methanobrevibacter millerae</name>
    <dbReference type="NCBI Taxonomy" id="230361"/>
    <lineage>
        <taxon>Archaea</taxon>
        <taxon>Methanobacteriati</taxon>
        <taxon>Methanobacteriota</taxon>
        <taxon>Methanomada group</taxon>
        <taxon>Methanobacteria</taxon>
        <taxon>Methanobacteriales</taxon>
        <taxon>Methanobacteriaceae</taxon>
        <taxon>Methanobrevibacter</taxon>
    </lineage>
</organism>
<keyword evidence="3" id="KW-1185">Reference proteome</keyword>
<reference evidence="2 3" key="1">
    <citation type="submission" date="2016-10" db="EMBL/GenBank/DDBJ databases">
        <authorList>
            <person name="Varghese N."/>
            <person name="Submissions S."/>
        </authorList>
    </citation>
    <scope>NUCLEOTIDE SEQUENCE [LARGE SCALE GENOMIC DNA]</scope>
    <source>
        <strain evidence="2 3">DSM 16643</strain>
    </source>
</reference>
<gene>
    <name evidence="2" type="ORF">SAMN02910315_01399</name>
</gene>
<feature type="domain" description="Competence protein CoiA-like N-terminal" evidence="1">
    <location>
        <begin position="28"/>
        <end position="56"/>
    </location>
</feature>
<sequence>MLVALNDKNEYVSAFDVEKYDSKGNLLKYYCPECGEELILRKGNVYQHHFSHKNKDTICRLRENGGESDIHNFLKYKIKKIIEKDNDLIKSEIEYPIGSLIADYYCELKDKYNNKKKVAVEIVHKHTNIKDFVDKNEYYYSTGVYSIWVFNIDKFTSKTKTVTSNISMDEIIHDSSDFLETVRVTEIIRDAHVMHFGKVFALDPFNEKVYCIHVNSLYSNSSKYPHNIIHLLLEDFKIEFFKKSASDDFLNYNRSVAGPNIEKFWDKKPFDYIFKKNKESNNVNIHNNEQLLSKKEFYDTIAVNIGIFEDDKDGICYEIIYKENNLIFYDKINDDSFKYEVSTIEDTLLFLEDNLGLRDNIHIELIPKLVSNVRFNNKNGIFYSEDDGIFKPDSKSDFSEFDDFINFFNKNYIFEKNESFDDEYIDYEDYIDLKNKSNAKDLKIIPKDDKYCLVEYLEDKTYLHGMFDTWDEADAEGRLL</sequence>
<dbReference type="OrthoDB" id="198036at2157"/>
<dbReference type="AlphaFoldDB" id="A0A1G5WGI9"/>
<protein>
    <submittedName>
        <fullName evidence="2">Competence protein CoiA-like family protein</fullName>
    </submittedName>
</protein>
<dbReference type="EMBL" id="FMXB01000010">
    <property type="protein sequence ID" value="SDA57261.1"/>
    <property type="molecule type" value="Genomic_DNA"/>
</dbReference>
<dbReference type="Proteomes" id="UP000323439">
    <property type="component" value="Unassembled WGS sequence"/>
</dbReference>
<dbReference type="InterPro" id="IPR057253">
    <property type="entry name" value="CoiA-like_N"/>
</dbReference>
<dbReference type="RefSeq" id="WP_149731947.1">
    <property type="nucleotide sequence ID" value="NZ_FMXB01000010.1"/>
</dbReference>
<evidence type="ECO:0000313" key="3">
    <source>
        <dbReference type="Proteomes" id="UP000323439"/>
    </source>
</evidence>
<dbReference type="Pfam" id="PF25164">
    <property type="entry name" value="CoiA_N"/>
    <property type="match status" value="1"/>
</dbReference>
<proteinExistence type="predicted"/>
<evidence type="ECO:0000259" key="1">
    <source>
        <dbReference type="Pfam" id="PF25164"/>
    </source>
</evidence>
<name>A0A1G5WGI9_9EURY</name>
<evidence type="ECO:0000313" key="2">
    <source>
        <dbReference type="EMBL" id="SDA57261.1"/>
    </source>
</evidence>
<accession>A0A1G5WGI9</accession>